<evidence type="ECO:0000256" key="1">
    <source>
        <dbReference type="ARBA" id="ARBA00004141"/>
    </source>
</evidence>
<comment type="subcellular location">
    <subcellularLocation>
        <location evidence="1">Membrane</location>
        <topology evidence="1">Multi-pass membrane protein</topology>
    </subcellularLocation>
</comment>
<keyword evidence="2" id="KW-0812">Transmembrane</keyword>
<comment type="caution">
    <text evidence="5">The sequence shown here is derived from an EMBL/GenBank/DDBJ whole genome shotgun (WGS) entry which is preliminary data.</text>
</comment>
<protein>
    <submittedName>
        <fullName evidence="5">MFS transporter</fullName>
    </submittedName>
</protein>
<keyword evidence="4" id="KW-0472">Membrane</keyword>
<evidence type="ECO:0000256" key="4">
    <source>
        <dbReference type="ARBA" id="ARBA00023136"/>
    </source>
</evidence>
<dbReference type="OrthoDB" id="783189at2"/>
<evidence type="ECO:0000313" key="5">
    <source>
        <dbReference type="EMBL" id="NSL86313.1"/>
    </source>
</evidence>
<evidence type="ECO:0000256" key="3">
    <source>
        <dbReference type="ARBA" id="ARBA00022989"/>
    </source>
</evidence>
<dbReference type="InterPro" id="IPR011701">
    <property type="entry name" value="MFS"/>
</dbReference>
<dbReference type="RefSeq" id="WP_127044190.1">
    <property type="nucleotide sequence ID" value="NZ_JAABOK010000023.1"/>
</dbReference>
<dbReference type="SUPFAM" id="SSF103473">
    <property type="entry name" value="MFS general substrate transporter"/>
    <property type="match status" value="1"/>
</dbReference>
<dbReference type="AlphaFoldDB" id="A0A3S1CUM5"/>
<dbReference type="GO" id="GO:0022857">
    <property type="term" value="F:transmembrane transporter activity"/>
    <property type="evidence" value="ECO:0007669"/>
    <property type="project" value="InterPro"/>
</dbReference>
<dbReference type="EMBL" id="RIAR02000001">
    <property type="protein sequence ID" value="NSL86313.1"/>
    <property type="molecule type" value="Genomic_DNA"/>
</dbReference>
<keyword evidence="3" id="KW-1133">Transmembrane helix</keyword>
<sequence>MYPKMQERSRWWALVIVLTAPLLSVIDIFIINMSIPAIQEGIHATDGETQLVIAGYLLGSASFLIIGGRTGDYLGRKKVFFWGMFFFTLTSCFCGLAQTPAQLNLMRFLQGISTSFMAPQAIAFIHVLFEDEQEKAKAIGWYGATLSIAAIIGQILGGYLSAIYFITDGWRLIFFINLPVGAAALWAIHRYLQETPRSSHHRFDYSGAGILTAGLIALIYPLTTGREEGWPLWSIAMLAGAVFIFVWFLRDQLKKGMLSKEPLIDMSLFRLKGFNIGLLAVLFHFMMHTAYLLMCAVYLQKGLGLSALTCGVYFILHACLFMIAAMVTSRLIVRYGKRVLQWGVLLIFLAFILQVLLFRQQASGFTIVSLIGLYGLGNGMVLPSLLGIVLKSIPARYAGVSAGIFSTFQQTASALGISILGGIFYYVLHLNEQHPDYLRAFSAGLSANMVSLLIVAVMLFLLPHQPGPATTVLQEH</sequence>
<organism evidence="5 6">
    <name type="scientific">Chitinophaga solisilvae</name>
    <dbReference type="NCBI Taxonomy" id="1233460"/>
    <lineage>
        <taxon>Bacteria</taxon>
        <taxon>Pseudomonadati</taxon>
        <taxon>Bacteroidota</taxon>
        <taxon>Chitinophagia</taxon>
        <taxon>Chitinophagales</taxon>
        <taxon>Chitinophagaceae</taxon>
        <taxon>Chitinophaga</taxon>
    </lineage>
</organism>
<evidence type="ECO:0000313" key="6">
    <source>
        <dbReference type="Proteomes" id="UP000281028"/>
    </source>
</evidence>
<dbReference type="PANTHER" id="PTHR42718">
    <property type="entry name" value="MAJOR FACILITATOR SUPERFAMILY MULTIDRUG TRANSPORTER MFSC"/>
    <property type="match status" value="1"/>
</dbReference>
<gene>
    <name evidence="5" type="ORF">ECE50_005710</name>
</gene>
<dbReference type="PROSITE" id="PS50850">
    <property type="entry name" value="MFS"/>
    <property type="match status" value="1"/>
</dbReference>
<dbReference type="GO" id="GO:0016020">
    <property type="term" value="C:membrane"/>
    <property type="evidence" value="ECO:0007669"/>
    <property type="project" value="UniProtKB-SubCell"/>
</dbReference>
<dbReference type="PANTHER" id="PTHR42718:SF39">
    <property type="entry name" value="ACTINORHODIN TRANSPORTER-RELATED"/>
    <property type="match status" value="1"/>
</dbReference>
<dbReference type="Gene3D" id="1.20.1720.10">
    <property type="entry name" value="Multidrug resistance protein D"/>
    <property type="match status" value="1"/>
</dbReference>
<dbReference type="Proteomes" id="UP000281028">
    <property type="component" value="Unassembled WGS sequence"/>
</dbReference>
<dbReference type="Pfam" id="PF07690">
    <property type="entry name" value="MFS_1"/>
    <property type="match status" value="1"/>
</dbReference>
<dbReference type="InterPro" id="IPR020846">
    <property type="entry name" value="MFS_dom"/>
</dbReference>
<dbReference type="CDD" id="cd17321">
    <property type="entry name" value="MFS_MMR_MDR_like"/>
    <property type="match status" value="1"/>
</dbReference>
<proteinExistence type="predicted"/>
<dbReference type="InterPro" id="IPR036259">
    <property type="entry name" value="MFS_trans_sf"/>
</dbReference>
<evidence type="ECO:0000256" key="2">
    <source>
        <dbReference type="ARBA" id="ARBA00022692"/>
    </source>
</evidence>
<name>A0A3S1CUM5_9BACT</name>
<keyword evidence="6" id="KW-1185">Reference proteome</keyword>
<accession>A0A3S1CUM5</accession>
<reference evidence="5" key="1">
    <citation type="submission" date="2020-05" db="EMBL/GenBank/DDBJ databases">
        <title>Chitinophaga laudate sp. nov., isolated from a tropical peat swamp.</title>
        <authorList>
            <person name="Goh C.B.S."/>
            <person name="Lee M.S."/>
            <person name="Parimannan S."/>
            <person name="Pasbakhsh P."/>
            <person name="Yule C.M."/>
            <person name="Rajandas H."/>
            <person name="Loke S."/>
            <person name="Croft L."/>
            <person name="Tan J.B.L."/>
        </authorList>
    </citation>
    <scope>NUCLEOTIDE SEQUENCE</scope>
    <source>
        <strain evidence="5">Mgbs1</strain>
    </source>
</reference>
<dbReference type="Gene3D" id="1.20.1250.20">
    <property type="entry name" value="MFS general substrate transporter like domains"/>
    <property type="match status" value="1"/>
</dbReference>